<sequence length="58" mass="6433">AAKCHYKRSVHPCCLLHPQMMRVLVLALAIAFVAGQHVNLGKLQPQPESKVQNVFVVL</sequence>
<gene>
    <name evidence="1" type="ORF">AALO_G00079300</name>
</gene>
<proteinExistence type="predicted"/>
<reference evidence="1" key="1">
    <citation type="submission" date="2020-10" db="EMBL/GenBank/DDBJ databases">
        <title>Chromosome-scale genome assembly of the Allis shad, Alosa alosa.</title>
        <authorList>
            <person name="Margot Z."/>
            <person name="Christophe K."/>
            <person name="Cabau C."/>
            <person name="Louis A."/>
            <person name="Berthelot C."/>
            <person name="Parey E."/>
            <person name="Roest Crollius H."/>
            <person name="Montfort J."/>
            <person name="Robinson-Rechavi M."/>
            <person name="Bucao C."/>
            <person name="Bouchez O."/>
            <person name="Gislard M."/>
            <person name="Lluch J."/>
            <person name="Milhes M."/>
            <person name="Lampietro C."/>
            <person name="Lopez Roques C."/>
            <person name="Donnadieu C."/>
            <person name="Braasch I."/>
            <person name="Desvignes T."/>
            <person name="Postlethwait J."/>
            <person name="Bobe J."/>
            <person name="Guiguen Y."/>
        </authorList>
    </citation>
    <scope>NUCLEOTIDE SEQUENCE</scope>
    <source>
        <strain evidence="1">M-15738</strain>
        <tissue evidence="1">Blood</tissue>
    </source>
</reference>
<organism evidence="1 2">
    <name type="scientific">Alosa alosa</name>
    <name type="common">allis shad</name>
    <dbReference type="NCBI Taxonomy" id="278164"/>
    <lineage>
        <taxon>Eukaryota</taxon>
        <taxon>Metazoa</taxon>
        <taxon>Chordata</taxon>
        <taxon>Craniata</taxon>
        <taxon>Vertebrata</taxon>
        <taxon>Euteleostomi</taxon>
        <taxon>Actinopterygii</taxon>
        <taxon>Neopterygii</taxon>
        <taxon>Teleostei</taxon>
        <taxon>Clupei</taxon>
        <taxon>Clupeiformes</taxon>
        <taxon>Clupeoidei</taxon>
        <taxon>Clupeidae</taxon>
        <taxon>Alosa</taxon>
    </lineage>
</organism>
<dbReference type="EMBL" id="JADWDJ010000006">
    <property type="protein sequence ID" value="KAG5279578.1"/>
    <property type="molecule type" value="Genomic_DNA"/>
</dbReference>
<keyword evidence="2" id="KW-1185">Reference proteome</keyword>
<dbReference type="AlphaFoldDB" id="A0AAV6GWT1"/>
<feature type="non-terminal residue" evidence="1">
    <location>
        <position position="1"/>
    </location>
</feature>
<name>A0AAV6GWT1_9TELE</name>
<evidence type="ECO:0000313" key="2">
    <source>
        <dbReference type="Proteomes" id="UP000823561"/>
    </source>
</evidence>
<accession>A0AAV6GWT1</accession>
<evidence type="ECO:0000313" key="1">
    <source>
        <dbReference type="EMBL" id="KAG5279578.1"/>
    </source>
</evidence>
<dbReference type="Proteomes" id="UP000823561">
    <property type="component" value="Chromosome 6"/>
</dbReference>
<protein>
    <submittedName>
        <fullName evidence="1">Uncharacterized protein</fullName>
    </submittedName>
</protein>
<comment type="caution">
    <text evidence="1">The sequence shown here is derived from an EMBL/GenBank/DDBJ whole genome shotgun (WGS) entry which is preliminary data.</text>
</comment>